<sequence>MPYLYLFLFPKKALQISGSSAVHIELITDAIRTNTEGTPKDSITSVLP</sequence>
<dbReference type="Proteomes" id="UP000215539">
    <property type="component" value="Chromosome 1"/>
</dbReference>
<dbReference type="EMBL" id="LT906449">
    <property type="protein sequence ID" value="SNV06578.1"/>
    <property type="molecule type" value="Genomic_DNA"/>
</dbReference>
<gene>
    <name evidence="1" type="ORF">SAMEA44541418_00767</name>
</gene>
<organism evidence="1 2">
    <name type="scientific">Capnocytophaga haemolytica</name>
    <dbReference type="NCBI Taxonomy" id="45243"/>
    <lineage>
        <taxon>Bacteria</taxon>
        <taxon>Pseudomonadati</taxon>
        <taxon>Bacteroidota</taxon>
        <taxon>Flavobacteriia</taxon>
        <taxon>Flavobacteriales</taxon>
        <taxon>Flavobacteriaceae</taxon>
        <taxon>Capnocytophaga</taxon>
    </lineage>
</organism>
<accession>A0AAX2GWB1</accession>
<dbReference type="AlphaFoldDB" id="A0AAX2GWB1"/>
<evidence type="ECO:0000313" key="2">
    <source>
        <dbReference type="Proteomes" id="UP000215539"/>
    </source>
</evidence>
<protein>
    <submittedName>
        <fullName evidence="1">Uncharacterized protein</fullName>
    </submittedName>
</protein>
<proteinExistence type="predicted"/>
<dbReference type="RefSeq" id="WP_159429708.1">
    <property type="nucleotide sequence ID" value="NZ_CP014227.1"/>
</dbReference>
<evidence type="ECO:0000313" key="1">
    <source>
        <dbReference type="EMBL" id="SNV06578.1"/>
    </source>
</evidence>
<name>A0AAX2GWB1_9FLAO</name>
<reference evidence="1 2" key="1">
    <citation type="submission" date="2017-06" db="EMBL/GenBank/DDBJ databases">
        <authorList>
            <consortium name="Pathogen Informatics"/>
        </authorList>
    </citation>
    <scope>NUCLEOTIDE SEQUENCE [LARGE SCALE GENOMIC DNA]</scope>
    <source>
        <strain evidence="1 2">NCTC12947</strain>
    </source>
</reference>